<keyword evidence="3" id="KW-1185">Reference proteome</keyword>
<evidence type="ECO:0000313" key="3">
    <source>
        <dbReference type="Proteomes" id="UP000887013"/>
    </source>
</evidence>
<dbReference type="AlphaFoldDB" id="A0A8X6NYN7"/>
<protein>
    <submittedName>
        <fullName evidence="2">Uncharacterized protein</fullName>
    </submittedName>
</protein>
<evidence type="ECO:0000256" key="1">
    <source>
        <dbReference type="SAM" id="MobiDB-lite"/>
    </source>
</evidence>
<accession>A0A8X6NYN7</accession>
<sequence>MNCNEFILNVVCVMEFRFFFDILTEVGTSQPEVIADYGTRSMVQNFKYFTPNSIIRVYATLAAYYLSFKEVLTQDNSRELALQYASIIKTMARDNIVQGEPTSKFPVIKNSFLEFLTSIDTLTPESALMLAISYEIEWILVAVETDSSNDLYTKCISDANGDFGESKSDWDTHSLESDDRTSGTESQSSESSESISSSGSRKSESDETTSGTDSNSSESSESNTSSDSRSSDSSESSSATESN</sequence>
<dbReference type="OrthoDB" id="6465240at2759"/>
<feature type="compositionally biased region" description="Basic and acidic residues" evidence="1">
    <location>
        <begin position="166"/>
        <end position="182"/>
    </location>
</feature>
<name>A0A8X6NYN7_NEPPI</name>
<proteinExistence type="predicted"/>
<reference evidence="2" key="1">
    <citation type="submission" date="2020-08" db="EMBL/GenBank/DDBJ databases">
        <title>Multicomponent nature underlies the extraordinary mechanical properties of spider dragline silk.</title>
        <authorList>
            <person name="Kono N."/>
            <person name="Nakamura H."/>
            <person name="Mori M."/>
            <person name="Yoshida Y."/>
            <person name="Ohtoshi R."/>
            <person name="Malay A.D."/>
            <person name="Moran D.A.P."/>
            <person name="Tomita M."/>
            <person name="Numata K."/>
            <person name="Arakawa K."/>
        </authorList>
    </citation>
    <scope>NUCLEOTIDE SEQUENCE</scope>
</reference>
<organism evidence="2 3">
    <name type="scientific">Nephila pilipes</name>
    <name type="common">Giant wood spider</name>
    <name type="synonym">Nephila maculata</name>
    <dbReference type="NCBI Taxonomy" id="299642"/>
    <lineage>
        <taxon>Eukaryota</taxon>
        <taxon>Metazoa</taxon>
        <taxon>Ecdysozoa</taxon>
        <taxon>Arthropoda</taxon>
        <taxon>Chelicerata</taxon>
        <taxon>Arachnida</taxon>
        <taxon>Araneae</taxon>
        <taxon>Araneomorphae</taxon>
        <taxon>Entelegynae</taxon>
        <taxon>Araneoidea</taxon>
        <taxon>Nephilidae</taxon>
        <taxon>Nephila</taxon>
    </lineage>
</organism>
<feature type="compositionally biased region" description="Low complexity" evidence="1">
    <location>
        <begin position="183"/>
        <end position="200"/>
    </location>
</feature>
<feature type="region of interest" description="Disordered" evidence="1">
    <location>
        <begin position="166"/>
        <end position="243"/>
    </location>
</feature>
<comment type="caution">
    <text evidence="2">The sequence shown here is derived from an EMBL/GenBank/DDBJ whole genome shotgun (WGS) entry which is preliminary data.</text>
</comment>
<evidence type="ECO:0000313" key="2">
    <source>
        <dbReference type="EMBL" id="GFT38284.1"/>
    </source>
</evidence>
<feature type="compositionally biased region" description="Low complexity" evidence="1">
    <location>
        <begin position="208"/>
        <end position="243"/>
    </location>
</feature>
<gene>
    <name evidence="2" type="primary">NCL1_37627</name>
    <name evidence="2" type="ORF">NPIL_136281</name>
</gene>
<feature type="non-terminal residue" evidence="2">
    <location>
        <position position="243"/>
    </location>
</feature>
<dbReference type="Proteomes" id="UP000887013">
    <property type="component" value="Unassembled WGS sequence"/>
</dbReference>
<dbReference type="EMBL" id="BMAW01063010">
    <property type="protein sequence ID" value="GFT38284.1"/>
    <property type="molecule type" value="Genomic_DNA"/>
</dbReference>